<reference evidence="4 5" key="1">
    <citation type="submission" date="2020-07" db="EMBL/GenBank/DDBJ databases">
        <title>Sequencing the genomes of 1000 actinobacteria strains.</title>
        <authorList>
            <person name="Klenk H.-P."/>
        </authorList>
    </citation>
    <scope>NUCLEOTIDE SEQUENCE [LARGE SCALE GENOMIC DNA]</scope>
    <source>
        <strain evidence="4 5">DSM 44442</strain>
    </source>
</reference>
<comment type="caution">
    <text evidence="4">The sequence shown here is derived from an EMBL/GenBank/DDBJ whole genome shotgun (WGS) entry which is preliminary data.</text>
</comment>
<accession>A0A7Z0JCC9</accession>
<dbReference type="GO" id="GO:0030170">
    <property type="term" value="F:pyridoxal phosphate binding"/>
    <property type="evidence" value="ECO:0007669"/>
    <property type="project" value="InterPro"/>
</dbReference>
<proteinExistence type="inferred from homology"/>
<keyword evidence="2 3" id="KW-0663">Pyridoxal phosphate</keyword>
<dbReference type="AlphaFoldDB" id="A0A7Z0JCC9"/>
<dbReference type="InterPro" id="IPR015421">
    <property type="entry name" value="PyrdxlP-dep_Trfase_major"/>
</dbReference>
<keyword evidence="4" id="KW-0808">Transferase</keyword>
<dbReference type="EMBL" id="JACCFS010000001">
    <property type="protein sequence ID" value="NYJ37293.1"/>
    <property type="molecule type" value="Genomic_DNA"/>
</dbReference>
<dbReference type="InterPro" id="IPR005814">
    <property type="entry name" value="Aminotrans_3"/>
</dbReference>
<keyword evidence="5" id="KW-1185">Reference proteome</keyword>
<evidence type="ECO:0000256" key="2">
    <source>
        <dbReference type="ARBA" id="ARBA00022898"/>
    </source>
</evidence>
<dbReference type="Gene3D" id="3.90.1150.10">
    <property type="entry name" value="Aspartate Aminotransferase, domain 1"/>
    <property type="match status" value="1"/>
</dbReference>
<dbReference type="PANTHER" id="PTHR43094:SF1">
    <property type="entry name" value="AMINOTRANSFERASE CLASS-III"/>
    <property type="match status" value="1"/>
</dbReference>
<dbReference type="PIRSF" id="PIRSF000521">
    <property type="entry name" value="Transaminase_4ab_Lys_Orn"/>
    <property type="match status" value="1"/>
</dbReference>
<sequence>MTETVVSSALAPRDHREPNRLWHTFCDMNAVARGPEFVVARGEGVWLWDESGDRYLDGTASLWYCNVGHGRREIADAVYRQMTTLDAYTVYGDFSNAPARDLSERLASHAPVVDPRVILTCGGGESIDTAAKLARRYWAVLGRPERTHLISRTGGYHGLNGFGTSIIGMERFRTGYGRLIEDTSVVAHDSAAALEAEILRVGPERVAAFFAEPVIGAGGVFLPEDDYFTEVARICDKYGVLFVVDSVICGFARMGNWFGIERFGVSPDMIVFAKGVSSGYLPLGGVVVSGRVADPFWNEAGNPFMHGTTYAGHPAGCAAAMANLDILEREDLFTVSLEVERHLDAALRTLSGHPLVAEVRSGMGVMGAVELTGEALDDLGITTAEVFAEARARGVILRPVPRALLVSPPLIITWEQIDHLVSTLAGALDAVAARHGATAVRY</sequence>
<comment type="similarity">
    <text evidence="1 3">Belongs to the class-III pyridoxal-phosphate-dependent aminotransferase family.</text>
</comment>
<keyword evidence="4" id="KW-0032">Aminotransferase</keyword>
<dbReference type="PANTHER" id="PTHR43094">
    <property type="entry name" value="AMINOTRANSFERASE"/>
    <property type="match status" value="1"/>
</dbReference>
<dbReference type="InterPro" id="IPR015424">
    <property type="entry name" value="PyrdxlP-dep_Trfase"/>
</dbReference>
<evidence type="ECO:0000313" key="4">
    <source>
        <dbReference type="EMBL" id="NYJ37293.1"/>
    </source>
</evidence>
<dbReference type="SUPFAM" id="SSF53383">
    <property type="entry name" value="PLP-dependent transferases"/>
    <property type="match status" value="1"/>
</dbReference>
<evidence type="ECO:0000256" key="3">
    <source>
        <dbReference type="RuleBase" id="RU003560"/>
    </source>
</evidence>
<dbReference type="Gene3D" id="3.40.640.10">
    <property type="entry name" value="Type I PLP-dependent aspartate aminotransferase-like (Major domain)"/>
    <property type="match status" value="1"/>
</dbReference>
<dbReference type="Pfam" id="PF00202">
    <property type="entry name" value="Aminotran_3"/>
    <property type="match status" value="1"/>
</dbReference>
<protein>
    <submittedName>
        <fullName evidence="4">Adenosylmethionine-8-amino-7-oxononanoate aminotransferase</fullName>
    </submittedName>
</protein>
<evidence type="ECO:0000313" key="5">
    <source>
        <dbReference type="Proteomes" id="UP000572051"/>
    </source>
</evidence>
<dbReference type="Proteomes" id="UP000572051">
    <property type="component" value="Unassembled WGS sequence"/>
</dbReference>
<name>A0A7Z0JCC9_9ACTN</name>
<dbReference type="CDD" id="cd00610">
    <property type="entry name" value="OAT_like"/>
    <property type="match status" value="1"/>
</dbReference>
<dbReference type="InterPro" id="IPR015422">
    <property type="entry name" value="PyrdxlP-dep_Trfase_small"/>
</dbReference>
<organism evidence="4 5">
    <name type="scientific">Nocardiopsis aegyptia</name>
    <dbReference type="NCBI Taxonomy" id="220378"/>
    <lineage>
        <taxon>Bacteria</taxon>
        <taxon>Bacillati</taxon>
        <taxon>Actinomycetota</taxon>
        <taxon>Actinomycetes</taxon>
        <taxon>Streptosporangiales</taxon>
        <taxon>Nocardiopsidaceae</taxon>
        <taxon>Nocardiopsis</taxon>
    </lineage>
</organism>
<dbReference type="GO" id="GO:0008483">
    <property type="term" value="F:transaminase activity"/>
    <property type="evidence" value="ECO:0007669"/>
    <property type="project" value="UniProtKB-KW"/>
</dbReference>
<evidence type="ECO:0000256" key="1">
    <source>
        <dbReference type="ARBA" id="ARBA00008954"/>
    </source>
</evidence>
<gene>
    <name evidence="4" type="ORF">HNR10_005174</name>
</gene>